<feature type="transmembrane region" description="Helical" evidence="1">
    <location>
        <begin position="26"/>
        <end position="46"/>
    </location>
</feature>
<dbReference type="SUPFAM" id="SSF50891">
    <property type="entry name" value="Cyclophilin-like"/>
    <property type="match status" value="1"/>
</dbReference>
<proteinExistence type="predicted"/>
<dbReference type="OrthoDB" id="48008at2759"/>
<reference evidence="3" key="1">
    <citation type="submission" date="2020-06" db="EMBL/GenBank/DDBJ databases">
        <authorList>
            <consortium name="Plant Systems Biology data submission"/>
        </authorList>
    </citation>
    <scope>NUCLEOTIDE SEQUENCE</scope>
    <source>
        <strain evidence="3">D6</strain>
    </source>
</reference>
<keyword evidence="1" id="KW-1133">Transmembrane helix</keyword>
<dbReference type="InterPro" id="IPR029000">
    <property type="entry name" value="Cyclophilin-like_dom_sf"/>
</dbReference>
<organism evidence="3 4">
    <name type="scientific">Seminavis robusta</name>
    <dbReference type="NCBI Taxonomy" id="568900"/>
    <lineage>
        <taxon>Eukaryota</taxon>
        <taxon>Sar</taxon>
        <taxon>Stramenopiles</taxon>
        <taxon>Ochrophyta</taxon>
        <taxon>Bacillariophyta</taxon>
        <taxon>Bacillariophyceae</taxon>
        <taxon>Bacillariophycidae</taxon>
        <taxon>Naviculales</taxon>
        <taxon>Naviculaceae</taxon>
        <taxon>Seminavis</taxon>
    </lineage>
</organism>
<dbReference type="EMBL" id="CAICTM010002746">
    <property type="protein sequence ID" value="CAB9530113.1"/>
    <property type="molecule type" value="Genomic_DNA"/>
</dbReference>
<sequence length="272" mass="29367">MTTESGVNRRRGQAANKRVLINPQGLLLVILVAGGVLTALVGSTAFSKISDDHSLGPSSTVATTTTTTPKGTSLVDCTVQTPINNGTSTTTGVMHITVRHDLSPSASNIFIKLVEARHFDGVFVFRVLKHFVAQFGVRHEGMETLPAMDPKPTVKDKDDVHDQTLSNVRGTLSFAGGNPGTTQVFVNLGDNTRLDKENSRPFATVDDQAMMQILDQLYTGYKDGMGQVKTMKLGESAMKQQFPNMSQIQQCRVVIKAETVITTSTTTARIKA</sequence>
<evidence type="ECO:0000256" key="1">
    <source>
        <dbReference type="SAM" id="Phobius"/>
    </source>
</evidence>
<dbReference type="Gene3D" id="2.40.100.10">
    <property type="entry name" value="Cyclophilin-like"/>
    <property type="match status" value="1"/>
</dbReference>
<accession>A0A9N8I0K7</accession>
<keyword evidence="1" id="KW-0812">Transmembrane</keyword>
<evidence type="ECO:0000313" key="3">
    <source>
        <dbReference type="EMBL" id="CAB9530113.1"/>
    </source>
</evidence>
<evidence type="ECO:0000313" key="4">
    <source>
        <dbReference type="Proteomes" id="UP001153069"/>
    </source>
</evidence>
<evidence type="ECO:0000259" key="2">
    <source>
        <dbReference type="Pfam" id="PF00160"/>
    </source>
</evidence>
<dbReference type="Pfam" id="PF00160">
    <property type="entry name" value="Pro_isomerase"/>
    <property type="match status" value="1"/>
</dbReference>
<dbReference type="AlphaFoldDB" id="A0A9N8I0K7"/>
<dbReference type="Proteomes" id="UP001153069">
    <property type="component" value="Unassembled WGS sequence"/>
</dbReference>
<name>A0A9N8I0K7_9STRA</name>
<protein>
    <submittedName>
        <fullName evidence="3">PPIases accelerate the folding of proteins. It catalyzes the cis-trans isomerization of proline imidic peptide bonds in oligopeptides By similarity</fullName>
    </submittedName>
</protein>
<dbReference type="GO" id="GO:0003755">
    <property type="term" value="F:peptidyl-prolyl cis-trans isomerase activity"/>
    <property type="evidence" value="ECO:0007669"/>
    <property type="project" value="InterPro"/>
</dbReference>
<gene>
    <name evidence="3" type="ORF">SEMRO_2748_G336180.1</name>
</gene>
<feature type="domain" description="PPIase cyclophilin-type" evidence="2">
    <location>
        <begin position="89"/>
        <end position="225"/>
    </location>
</feature>
<comment type="caution">
    <text evidence="3">The sequence shown here is derived from an EMBL/GenBank/DDBJ whole genome shotgun (WGS) entry which is preliminary data.</text>
</comment>
<dbReference type="InterPro" id="IPR002130">
    <property type="entry name" value="Cyclophilin-type_PPIase_dom"/>
</dbReference>
<keyword evidence="4" id="KW-1185">Reference proteome</keyword>
<keyword evidence="1" id="KW-0472">Membrane</keyword>